<protein>
    <submittedName>
        <fullName evidence="1">Uncharacterized protein</fullName>
    </submittedName>
</protein>
<name>A0A8J3LAE6_9ACTN</name>
<evidence type="ECO:0000313" key="1">
    <source>
        <dbReference type="EMBL" id="GIG17307.1"/>
    </source>
</evidence>
<dbReference type="EMBL" id="BONJ01000030">
    <property type="protein sequence ID" value="GIG17307.1"/>
    <property type="molecule type" value="Genomic_DNA"/>
</dbReference>
<dbReference type="RefSeq" id="WP_166380988.1">
    <property type="nucleotide sequence ID" value="NZ_BAAATT010000030.1"/>
</dbReference>
<gene>
    <name evidence="1" type="ORF">Cme02nite_56390</name>
</gene>
<organism evidence="1 2">
    <name type="scientific">Catellatospora methionotrophica</name>
    <dbReference type="NCBI Taxonomy" id="121620"/>
    <lineage>
        <taxon>Bacteria</taxon>
        <taxon>Bacillati</taxon>
        <taxon>Actinomycetota</taxon>
        <taxon>Actinomycetes</taxon>
        <taxon>Micromonosporales</taxon>
        <taxon>Micromonosporaceae</taxon>
        <taxon>Catellatospora</taxon>
    </lineage>
</organism>
<reference evidence="1" key="1">
    <citation type="submission" date="2021-01" db="EMBL/GenBank/DDBJ databases">
        <title>Whole genome shotgun sequence of Catellatospora methionotrophica NBRC 14553.</title>
        <authorList>
            <person name="Komaki H."/>
            <person name="Tamura T."/>
        </authorList>
    </citation>
    <scope>NUCLEOTIDE SEQUENCE</scope>
    <source>
        <strain evidence="1">NBRC 14553</strain>
    </source>
</reference>
<dbReference type="Proteomes" id="UP000660339">
    <property type="component" value="Unassembled WGS sequence"/>
</dbReference>
<comment type="caution">
    <text evidence="1">The sequence shown here is derived from an EMBL/GenBank/DDBJ whole genome shotgun (WGS) entry which is preliminary data.</text>
</comment>
<accession>A0A8J3LAE6</accession>
<proteinExistence type="predicted"/>
<dbReference type="AlphaFoldDB" id="A0A8J3LAE6"/>
<evidence type="ECO:0000313" key="2">
    <source>
        <dbReference type="Proteomes" id="UP000660339"/>
    </source>
</evidence>
<sequence length="103" mass="11749">MVAVREPPTYRAWAGFVIRPLPVRAAILDALLADPEAEWTIRSLAEALDQAGQVHHQVPELVALLMHERLLGPVPYQRYLTVRVRNGAETAIRFLRCEWRTSH</sequence>
<keyword evidence="2" id="KW-1185">Reference proteome</keyword>